<proteinExistence type="predicted"/>
<keyword evidence="3" id="KW-1185">Reference proteome</keyword>
<feature type="signal peptide" evidence="1">
    <location>
        <begin position="1"/>
        <end position="23"/>
    </location>
</feature>
<dbReference type="STRING" id="380703.AHA_1022"/>
<evidence type="ECO:0000313" key="2">
    <source>
        <dbReference type="EMBL" id="ABK35903.1"/>
    </source>
</evidence>
<protein>
    <recommendedName>
        <fullName evidence="4">Fimbrial protein</fullName>
    </recommendedName>
</protein>
<dbReference type="eggNOG" id="ENOG5032UT6">
    <property type="taxonomic scope" value="Bacteria"/>
</dbReference>
<dbReference type="GeneID" id="4488787"/>
<dbReference type="HOGENOM" id="CLU_052340_0_0_6"/>
<organism evidence="2 3">
    <name type="scientific">Aeromonas hydrophila subsp. hydrophila (strain ATCC 7966 / DSM 30187 / BCRC 13018 / CCUG 14551 / JCM 1027 / KCTC 2358 / NCIMB 9240 / NCTC 8049)</name>
    <dbReference type="NCBI Taxonomy" id="380703"/>
    <lineage>
        <taxon>Bacteria</taxon>
        <taxon>Pseudomonadati</taxon>
        <taxon>Pseudomonadota</taxon>
        <taxon>Gammaproteobacteria</taxon>
        <taxon>Aeromonadales</taxon>
        <taxon>Aeromonadaceae</taxon>
        <taxon>Aeromonas</taxon>
    </lineage>
</organism>
<keyword evidence="1" id="KW-0732">Signal</keyword>
<accession>A0KH18</accession>
<sequence length="385" mass="42898">MKAAMLYRYGWLLLSCLTGLAHAGAITITAEYNPANYVEDRAIFINTTPCAQASVNWCSSGTASIDKPHAVMISTNTYRQVKNTDDKRWGIHYLTFPAARDVSVFNSSTGRSYTFKFILTHIGTQILMDYPNMLPEQGDCINDRYSESNFASFHFSKIKESRQLSGGLCYSDKNHLSKTVRIANLYLGYKLQSPSPLLMENGVYRGKLVFLMGENKDFDLGGGTYGDTYWEVNLVITVKHQIKVEMPADASKVELKPPHGWTEWMQTGRTPPYLEGDISYKIWATSDYAVFVRCGSLSGTNCLLKNSQTGYTSRLTVYNMNALGEETMLSPVSANRFPVDKDGAGIFGKDQKIIFRIDKANLSQVLKNPGGVYTGTVVIVFDAII</sequence>
<evidence type="ECO:0008006" key="4">
    <source>
        <dbReference type="Google" id="ProtNLM"/>
    </source>
</evidence>
<dbReference type="KEGG" id="aha:AHA_1022"/>
<evidence type="ECO:0000313" key="3">
    <source>
        <dbReference type="Proteomes" id="UP000000756"/>
    </source>
</evidence>
<dbReference type="OrthoDB" id="6764591at2"/>
<feature type="chain" id="PRO_5002625129" description="Fimbrial protein" evidence="1">
    <location>
        <begin position="24"/>
        <end position="385"/>
    </location>
</feature>
<name>A0KH18_AERHH</name>
<dbReference type="Proteomes" id="UP000000756">
    <property type="component" value="Chromosome"/>
</dbReference>
<dbReference type="AlphaFoldDB" id="A0KH18"/>
<dbReference type="EMBL" id="CP000462">
    <property type="protein sequence ID" value="ABK35903.1"/>
    <property type="molecule type" value="Genomic_DNA"/>
</dbReference>
<dbReference type="PATRIC" id="fig|380703.7.peg.1026"/>
<reference evidence="2 3" key="1">
    <citation type="journal article" date="2006" name="J. Bacteriol.">
        <title>Genome sequence of Aeromonas hydrophila ATCC 7966T: jack of all trades.</title>
        <authorList>
            <person name="Seshadri R."/>
            <person name="Joseph S.W."/>
            <person name="Chopra A.K."/>
            <person name="Sha J."/>
            <person name="Shaw J."/>
            <person name="Graf J."/>
            <person name="Haft D."/>
            <person name="Wu M."/>
            <person name="Ren Q."/>
            <person name="Rosovitz M.J."/>
            <person name="Madupu R."/>
            <person name="Tallon L."/>
            <person name="Kim M."/>
            <person name="Jin S."/>
            <person name="Vuong H."/>
            <person name="Stine O.C."/>
            <person name="Ali A."/>
            <person name="Horneman A.J."/>
            <person name="Heidelberg J.F."/>
        </authorList>
    </citation>
    <scope>NUCLEOTIDE SEQUENCE [LARGE SCALE GENOMIC DNA]</scope>
    <source>
        <strain evidence="3">ATCC 7966 / DSM 30187 / BCRC 13018 / CCUG 14551 / JCM 1027 / KCTC 2358 / NCIMB 9240 / NCTC 8049</strain>
    </source>
</reference>
<evidence type="ECO:0000256" key="1">
    <source>
        <dbReference type="SAM" id="SignalP"/>
    </source>
</evidence>
<dbReference type="RefSeq" id="WP_011704955.1">
    <property type="nucleotide sequence ID" value="NC_008570.1"/>
</dbReference>
<gene>
    <name evidence="2" type="ordered locus">AHA_1022</name>
</gene>
<dbReference type="EnsemblBacteria" id="ABK35903">
    <property type="protein sequence ID" value="ABK35903"/>
    <property type="gene ID" value="AHA_1022"/>
</dbReference>